<keyword evidence="3" id="KW-1185">Reference proteome</keyword>
<feature type="region of interest" description="Disordered" evidence="1">
    <location>
        <begin position="551"/>
        <end position="624"/>
    </location>
</feature>
<feature type="compositionally biased region" description="Polar residues" evidence="1">
    <location>
        <begin position="1"/>
        <end position="12"/>
    </location>
</feature>
<feature type="compositionally biased region" description="Low complexity" evidence="1">
    <location>
        <begin position="453"/>
        <end position="462"/>
    </location>
</feature>
<gene>
    <name evidence="2" type="ORF">BGZ80_001521</name>
</gene>
<comment type="caution">
    <text evidence="2">The sequence shown here is derived from an EMBL/GenBank/DDBJ whole genome shotgun (WGS) entry which is preliminary data.</text>
</comment>
<feature type="compositionally biased region" description="Polar residues" evidence="1">
    <location>
        <begin position="432"/>
        <end position="445"/>
    </location>
</feature>
<feature type="compositionally biased region" description="Polar residues" evidence="1">
    <location>
        <begin position="189"/>
        <end position="203"/>
    </location>
</feature>
<dbReference type="EMBL" id="JAAAID010000135">
    <property type="protein sequence ID" value="KAG0021879.1"/>
    <property type="molecule type" value="Genomic_DNA"/>
</dbReference>
<feature type="region of interest" description="Disordered" evidence="1">
    <location>
        <begin position="417"/>
        <end position="493"/>
    </location>
</feature>
<evidence type="ECO:0000313" key="3">
    <source>
        <dbReference type="Proteomes" id="UP000703661"/>
    </source>
</evidence>
<feature type="region of interest" description="Disordered" evidence="1">
    <location>
        <begin position="229"/>
        <end position="248"/>
    </location>
</feature>
<sequence length="697" mass="75536">MVRQRSNSTYRASQDPPETPLTPLTPRTPRSPHLHRSRLMTPTHSRTRASLKREHEDLDLDLDFDLVDAPRNLSRLSNTNTNTNANPTPSEILSMDLNTLALHCNNTNQAAAMPSARLSDEGLEHLNLNLPFERFLSPSRSLSSKTFSPSKASPESCHRYPTRAPSHESQSAQSTPVKNRSTIGDRISTPPSTGVAQRSTLISPPHTNARQFMTDEANNLFLTQSPRAIRTPRRMANSGDQSGVSLSIEKPARVPDLASLAPQADETPVGPFSSLDHILHADLNEDDAVETESVQSSAGDFEKENHTPKFTEESGNPFYVGGTKRHTRSASKVDGSTTPTGPSSTSSGTITRSRRLALGSISPWRWNTFDEHTGLTSQSNVKGAKSLGCTDGTSNSSCKADRSVSEWVESVVFQQRGTTASSDPGGVAGPISTASSSTTQKNRQSMGGKALFTSSMSSTSTSLIGPPLGGKSLGAKLPEHHPNSAEAAERKGGPSSIVAKLTASVIQPHSVAFNRRAQQLAGRIYYWKHGSYHLVSEQDKQQWPGEWKFEVFQDPESPGSSPQGENSSSGSTAATYSGKGKLTDRQLRGPASKRTRIHRESLSGPLEHTINNSVSDLGDGTNGNIDFQNNDTDLSQLTGVNDEQDVALPPSPSHRASKMRQNAARSAKQSHLDARYNFRERRMLNEPLPSRSRRCGA</sequence>
<accession>A0A9P6T3D9</accession>
<feature type="compositionally biased region" description="Basic and acidic residues" evidence="1">
    <location>
        <begin position="300"/>
        <end position="312"/>
    </location>
</feature>
<feature type="region of interest" description="Disordered" evidence="1">
    <location>
        <begin position="374"/>
        <end position="401"/>
    </location>
</feature>
<evidence type="ECO:0000313" key="2">
    <source>
        <dbReference type="EMBL" id="KAG0021879.1"/>
    </source>
</evidence>
<proteinExistence type="predicted"/>
<feature type="compositionally biased region" description="Polar residues" evidence="1">
    <location>
        <begin position="139"/>
        <end position="153"/>
    </location>
</feature>
<organism evidence="2 3">
    <name type="scientific">Entomortierella chlamydospora</name>
    <dbReference type="NCBI Taxonomy" id="101097"/>
    <lineage>
        <taxon>Eukaryota</taxon>
        <taxon>Fungi</taxon>
        <taxon>Fungi incertae sedis</taxon>
        <taxon>Mucoromycota</taxon>
        <taxon>Mortierellomycotina</taxon>
        <taxon>Mortierellomycetes</taxon>
        <taxon>Mortierellales</taxon>
        <taxon>Mortierellaceae</taxon>
        <taxon>Entomortierella</taxon>
    </lineage>
</organism>
<feature type="region of interest" description="Disordered" evidence="1">
    <location>
        <begin position="1"/>
        <end position="52"/>
    </location>
</feature>
<dbReference type="OrthoDB" id="2395988at2759"/>
<dbReference type="AlphaFoldDB" id="A0A9P6T3D9"/>
<name>A0A9P6T3D9_9FUNG</name>
<feature type="region of interest" description="Disordered" evidence="1">
    <location>
        <begin position="647"/>
        <end position="671"/>
    </location>
</feature>
<feature type="region of interest" description="Disordered" evidence="1">
    <location>
        <begin position="287"/>
        <end position="354"/>
    </location>
</feature>
<feature type="compositionally biased region" description="Polar residues" evidence="1">
    <location>
        <begin position="659"/>
        <end position="669"/>
    </location>
</feature>
<evidence type="ECO:0000256" key="1">
    <source>
        <dbReference type="SAM" id="MobiDB-lite"/>
    </source>
</evidence>
<feature type="compositionally biased region" description="Polar residues" evidence="1">
    <location>
        <begin position="167"/>
        <end position="182"/>
    </location>
</feature>
<feature type="region of interest" description="Disordered" evidence="1">
    <location>
        <begin position="139"/>
        <end position="203"/>
    </location>
</feature>
<feature type="compositionally biased region" description="Low complexity" evidence="1">
    <location>
        <begin position="555"/>
        <end position="578"/>
    </location>
</feature>
<dbReference type="Proteomes" id="UP000703661">
    <property type="component" value="Unassembled WGS sequence"/>
</dbReference>
<feature type="compositionally biased region" description="Low complexity" evidence="1">
    <location>
        <begin position="335"/>
        <end position="351"/>
    </location>
</feature>
<reference evidence="2" key="1">
    <citation type="journal article" date="2020" name="Fungal Divers.">
        <title>Resolving the Mortierellaceae phylogeny through synthesis of multi-gene phylogenetics and phylogenomics.</title>
        <authorList>
            <person name="Vandepol N."/>
            <person name="Liber J."/>
            <person name="Desiro A."/>
            <person name="Na H."/>
            <person name="Kennedy M."/>
            <person name="Barry K."/>
            <person name="Grigoriev I.V."/>
            <person name="Miller A.N."/>
            <person name="O'Donnell K."/>
            <person name="Stajich J.E."/>
            <person name="Bonito G."/>
        </authorList>
    </citation>
    <scope>NUCLEOTIDE SEQUENCE</scope>
    <source>
        <strain evidence="2">NRRL 2769</strain>
    </source>
</reference>
<protein>
    <submittedName>
        <fullName evidence="2">Uncharacterized protein</fullName>
    </submittedName>
</protein>
<feature type="compositionally biased region" description="Basic and acidic residues" evidence="1">
    <location>
        <begin position="477"/>
        <end position="492"/>
    </location>
</feature>